<dbReference type="EMBL" id="LQQY01000009">
    <property type="protein sequence ID" value="KZE51144.1"/>
    <property type="molecule type" value="Genomic_DNA"/>
</dbReference>
<reference evidence="3" key="1">
    <citation type="submission" date="2016-01" db="EMBL/GenBank/DDBJ databases">
        <title>Whole genome sequencing of Bhargavaea cecembensis T14.</title>
        <authorList>
            <person name="Hong K.W."/>
        </authorList>
    </citation>
    <scope>NUCLEOTIDE SEQUENCE [LARGE SCALE GENOMIC DNA]</scope>
    <source>
        <strain evidence="3">M19</strain>
    </source>
</reference>
<name>A0A165L6K2_9BACI</name>
<protein>
    <submittedName>
        <fullName evidence="2">Uncharacterized protein</fullName>
    </submittedName>
</protein>
<gene>
    <name evidence="2" type="ORF">AV649_17435</name>
</gene>
<evidence type="ECO:0000313" key="3">
    <source>
        <dbReference type="Proteomes" id="UP000076510"/>
    </source>
</evidence>
<dbReference type="Proteomes" id="UP000076510">
    <property type="component" value="Unassembled WGS sequence"/>
</dbReference>
<evidence type="ECO:0000256" key="1">
    <source>
        <dbReference type="SAM" id="MobiDB-lite"/>
    </source>
</evidence>
<dbReference type="RefSeq" id="WP_063191028.1">
    <property type="nucleotide sequence ID" value="NZ_JBLGCT010000001.1"/>
</dbReference>
<feature type="region of interest" description="Disordered" evidence="1">
    <location>
        <begin position="23"/>
        <end position="84"/>
    </location>
</feature>
<evidence type="ECO:0000313" key="2">
    <source>
        <dbReference type="EMBL" id="KZE51144.1"/>
    </source>
</evidence>
<feature type="compositionally biased region" description="Basic and acidic residues" evidence="1">
    <location>
        <begin position="23"/>
        <end position="39"/>
    </location>
</feature>
<sequence length="297" mass="33652">MKKYSWIIFAILAAMVVAGCGKEEKVQTEDDKQEMKQDEVQEEKESEPVEREDDEATSEESATAEQEEKSEDEEATSDGVEEATLDISGSWVAKGKDDGVKSKWFFNNGELAVNEKYEYVYKVEKYKDRHGYTVVKIIRDDNNMTALLLKGEGDSLEALTLEDDSFDQYFTDGTVPDGQVIEFQRDGAAWDSMDEAVDLWELVHKNKANEISKNIFWENYVRDLWEVVEEGTSGDTMLLHFSNISGAGGSFTKFVSHGDRVEITEYNGNASYPQNPSVRYTVERADGKVVEMENLTQ</sequence>
<organism evidence="2 3">
    <name type="scientific">Rossellomorea marisflavi</name>
    <dbReference type="NCBI Taxonomy" id="189381"/>
    <lineage>
        <taxon>Bacteria</taxon>
        <taxon>Bacillati</taxon>
        <taxon>Bacillota</taxon>
        <taxon>Bacilli</taxon>
        <taxon>Bacillales</taxon>
        <taxon>Bacillaceae</taxon>
        <taxon>Rossellomorea</taxon>
    </lineage>
</organism>
<dbReference type="OrthoDB" id="2170047at2"/>
<feature type="compositionally biased region" description="Acidic residues" evidence="1">
    <location>
        <begin position="40"/>
        <end position="58"/>
    </location>
</feature>
<comment type="caution">
    <text evidence="2">The sequence shown here is derived from an EMBL/GenBank/DDBJ whole genome shotgun (WGS) entry which is preliminary data.</text>
</comment>
<dbReference type="PROSITE" id="PS51257">
    <property type="entry name" value="PROKAR_LIPOPROTEIN"/>
    <property type="match status" value="1"/>
</dbReference>
<accession>A0A165L6K2</accession>
<feature type="compositionally biased region" description="Acidic residues" evidence="1">
    <location>
        <begin position="68"/>
        <end position="84"/>
    </location>
</feature>
<proteinExistence type="predicted"/>
<dbReference type="AlphaFoldDB" id="A0A165L6K2"/>